<sequence>MRLSLLIPAALTPLALADPDYVPTANPSVLDAATNPILTADDALEWILGDPAMIPIPSCPTQMLANEVFHGIIQYKETDSLSNKWSRHGSAVPLPGAVRPNVVVEGDKVFLVYEQYKLTSLFKDSTMKMKTGTISDCEIAWDWGASTILEPTLDWEKDGSSRVGNPFLYKNAATGRYTLYYSAGSVHLDDSNIEEPLHLGSASSDNIEGPYVRDSEEPFVVAGSYDLDGATTIGMGSFKLVKGLSAADGTQQNEWALFNHITLDDATKHTGSTISLARSTDGGKTFSIADADLIAPPLKLDSGWKDTYVYGFDTIADPDDADYVKVFMNGRDGYAHASEAVGVSRLAKSKMK</sequence>
<protein>
    <submittedName>
        <fullName evidence="2">Uncharacterized protein</fullName>
    </submittedName>
</protein>
<dbReference type="Proteomes" id="UP001165060">
    <property type="component" value="Unassembled WGS sequence"/>
</dbReference>
<organism evidence="2 3">
    <name type="scientific">Tetraparma gracilis</name>
    <dbReference type="NCBI Taxonomy" id="2962635"/>
    <lineage>
        <taxon>Eukaryota</taxon>
        <taxon>Sar</taxon>
        <taxon>Stramenopiles</taxon>
        <taxon>Ochrophyta</taxon>
        <taxon>Bolidophyceae</taxon>
        <taxon>Parmales</taxon>
        <taxon>Triparmaceae</taxon>
        <taxon>Tetraparma</taxon>
    </lineage>
</organism>
<keyword evidence="1" id="KW-0732">Signal</keyword>
<gene>
    <name evidence="2" type="ORF">TeGR_g6831</name>
</gene>
<feature type="signal peptide" evidence="1">
    <location>
        <begin position="1"/>
        <end position="17"/>
    </location>
</feature>
<proteinExistence type="predicted"/>
<reference evidence="2 3" key="1">
    <citation type="journal article" date="2023" name="Commun. Biol.">
        <title>Genome analysis of Parmales, the sister group of diatoms, reveals the evolutionary specialization of diatoms from phago-mixotrophs to photoautotrophs.</title>
        <authorList>
            <person name="Ban H."/>
            <person name="Sato S."/>
            <person name="Yoshikawa S."/>
            <person name="Yamada K."/>
            <person name="Nakamura Y."/>
            <person name="Ichinomiya M."/>
            <person name="Sato N."/>
            <person name="Blanc-Mathieu R."/>
            <person name="Endo H."/>
            <person name="Kuwata A."/>
            <person name="Ogata H."/>
        </authorList>
    </citation>
    <scope>NUCLEOTIDE SEQUENCE [LARGE SCALE GENOMIC DNA]</scope>
</reference>
<dbReference type="InterPro" id="IPR023296">
    <property type="entry name" value="Glyco_hydro_beta-prop_sf"/>
</dbReference>
<name>A0ABQ6MXB6_9STRA</name>
<accession>A0ABQ6MXB6</accession>
<keyword evidence="3" id="KW-1185">Reference proteome</keyword>
<feature type="chain" id="PRO_5045986983" evidence="1">
    <location>
        <begin position="18"/>
        <end position="352"/>
    </location>
</feature>
<evidence type="ECO:0000256" key="1">
    <source>
        <dbReference type="SAM" id="SignalP"/>
    </source>
</evidence>
<dbReference type="Gene3D" id="2.115.10.20">
    <property type="entry name" value="Glycosyl hydrolase domain, family 43"/>
    <property type="match status" value="1"/>
</dbReference>
<dbReference type="EMBL" id="BRYB01000649">
    <property type="protein sequence ID" value="GMI34607.1"/>
    <property type="molecule type" value="Genomic_DNA"/>
</dbReference>
<evidence type="ECO:0000313" key="2">
    <source>
        <dbReference type="EMBL" id="GMI34607.1"/>
    </source>
</evidence>
<comment type="caution">
    <text evidence="2">The sequence shown here is derived from an EMBL/GenBank/DDBJ whole genome shotgun (WGS) entry which is preliminary data.</text>
</comment>
<dbReference type="SUPFAM" id="SSF75005">
    <property type="entry name" value="Arabinanase/levansucrase/invertase"/>
    <property type="match status" value="1"/>
</dbReference>
<evidence type="ECO:0000313" key="3">
    <source>
        <dbReference type="Proteomes" id="UP001165060"/>
    </source>
</evidence>